<keyword evidence="1" id="KW-0472">Membrane</keyword>
<feature type="domain" description="URB1 C-terminal" evidence="3">
    <location>
        <begin position="1644"/>
        <end position="1840"/>
    </location>
</feature>
<dbReference type="EMBL" id="JAKELL010000004">
    <property type="protein sequence ID" value="KAH8999481.1"/>
    <property type="molecule type" value="Genomic_DNA"/>
</dbReference>
<dbReference type="Pfam" id="PF16201">
    <property type="entry name" value="NopRA1"/>
    <property type="match status" value="1"/>
</dbReference>
<evidence type="ECO:0000259" key="3">
    <source>
        <dbReference type="Pfam" id="PF16201"/>
    </source>
</evidence>
<dbReference type="GO" id="GO:0000466">
    <property type="term" value="P:maturation of 5.8S rRNA from tricistronic rRNA transcript (SSU-rRNA, 5.8S rRNA, LSU-rRNA)"/>
    <property type="evidence" value="ECO:0007669"/>
    <property type="project" value="TreeGrafter"/>
</dbReference>
<dbReference type="InterPro" id="IPR021714">
    <property type="entry name" value="URB1_N"/>
</dbReference>
<keyword evidence="1" id="KW-1133">Transmembrane helix</keyword>
<evidence type="ECO:0000259" key="4">
    <source>
        <dbReference type="Pfam" id="PF26140"/>
    </source>
</evidence>
<protein>
    <submittedName>
        <fullName evidence="5">Ribosome 60S biogenesis N-terminal-domain-containing protein</fullName>
    </submittedName>
</protein>
<dbReference type="InterPro" id="IPR016024">
    <property type="entry name" value="ARM-type_fold"/>
</dbReference>
<dbReference type="InterPro" id="IPR059018">
    <property type="entry name" value="HEAT_URB1"/>
</dbReference>
<gene>
    <name evidence="5" type="ORF">EDB92DRAFT_1834413</name>
</gene>
<accession>A0AAD4LQ63</accession>
<dbReference type="Pfam" id="PF26140">
    <property type="entry name" value="HEAT_URB1"/>
    <property type="match status" value="1"/>
</dbReference>
<dbReference type="InterPro" id="IPR032436">
    <property type="entry name" value="URB1_C"/>
</dbReference>
<dbReference type="InterPro" id="IPR039844">
    <property type="entry name" value="URB1"/>
</dbReference>
<feature type="domain" description="URB1 N-terminal" evidence="2">
    <location>
        <begin position="87"/>
        <end position="419"/>
    </location>
</feature>
<dbReference type="PANTHER" id="PTHR13500:SF0">
    <property type="entry name" value="NUCLEOLAR PRE-RIBOSOMAL-ASSOCIATED PROTEIN 1"/>
    <property type="match status" value="1"/>
</dbReference>
<reference evidence="5" key="1">
    <citation type="submission" date="2022-01" db="EMBL/GenBank/DDBJ databases">
        <title>Comparative genomics reveals a dynamic genome evolution in the ectomycorrhizal milk-cap (Lactarius) mushrooms.</title>
        <authorList>
            <consortium name="DOE Joint Genome Institute"/>
            <person name="Lebreton A."/>
            <person name="Tang N."/>
            <person name="Kuo A."/>
            <person name="LaButti K."/>
            <person name="Drula E."/>
            <person name="Barry K."/>
            <person name="Clum A."/>
            <person name="Lipzen A."/>
            <person name="Mousain D."/>
            <person name="Ng V."/>
            <person name="Wang R."/>
            <person name="Wang X."/>
            <person name="Dai Y."/>
            <person name="Henrissat B."/>
            <person name="Grigoriev I.V."/>
            <person name="Guerin-Laguette A."/>
            <person name="Yu F."/>
            <person name="Martin F.M."/>
        </authorList>
    </citation>
    <scope>NUCLEOTIDE SEQUENCE</scope>
    <source>
        <strain evidence="5">QP</strain>
    </source>
</reference>
<dbReference type="GO" id="GO:0005730">
    <property type="term" value="C:nucleolus"/>
    <property type="evidence" value="ECO:0007669"/>
    <property type="project" value="TreeGrafter"/>
</dbReference>
<name>A0AAD4LQ63_9AGAM</name>
<keyword evidence="6" id="KW-1185">Reference proteome</keyword>
<dbReference type="PANTHER" id="PTHR13500">
    <property type="entry name" value="NUCLEOLAR PRERIBOSOMAL-ASSOCIATED PROTEIN 1"/>
    <property type="match status" value="1"/>
</dbReference>
<evidence type="ECO:0000256" key="1">
    <source>
        <dbReference type="SAM" id="Phobius"/>
    </source>
</evidence>
<feature type="domain" description="URB1 central HEAT repeat" evidence="4">
    <location>
        <begin position="656"/>
        <end position="804"/>
    </location>
</feature>
<dbReference type="SUPFAM" id="SSF48371">
    <property type="entry name" value="ARM repeat"/>
    <property type="match status" value="1"/>
</dbReference>
<dbReference type="GO" id="GO:0000463">
    <property type="term" value="P:maturation of LSU-rRNA from tricistronic rRNA transcript (SSU-rRNA, 5.8S rRNA, LSU-rRNA)"/>
    <property type="evidence" value="ECO:0007669"/>
    <property type="project" value="TreeGrafter"/>
</dbReference>
<sequence length="2036" mass="226974">MPAKNARGDVRSTKRVKLDATSSNAYRYSDGADIERRLQVQTHDDLLAALTALRNQLTIKVGEGPIQPQDERVALAHSWLESFPGAQSVFTIWERTTERQMSLIALLVSVLSSLLTILSTQYTHHKLGQPILKTLLSPDYLFYLNSYLTGSHNELIIASLKLFGAMSVFGGGCEKRAIWEGFSWDNKGLHKLLSMRRKAKAGSADVLVVPDIRTLYVLFILSFVDNSAASSVKSSFLEQRQDVFRSILAGLYQDPYSLARRILEVAWTGIWLDPKIKRTSKVNVFNEKSLHHIMRLYDRSVGEESDDQVPADLAHHFLLAICTHSGVGVCFKDRGWYPRETEDESKVTQSDDDETAPKNARIYNKILSHLLKSLKVNEDPRQQELALRIMSACPELVSGYWSSASLALEPRLSSKWIANVAFFGNVISLPVPEPSFFLAGGSLYQPTPPPLTAFIENVFPSVNTKAHFSRGLLLASPLVQHCTALALGKCLSKYSELLRVMRKVESVLEEDEHSGQWKKRRHEVEREARRRVPDFQVVIAFSQKAGEHVDVQSTSSDVAAGNTPLNKVRAAMLAESSTRLLWLYHLCFPSVVAEARFDVGKTLQNSFGEVGADSVVGPNSGLDTLRRLHVLRLLKESDQFVWMGKTGTRSYVNILLSAYVSIGVVAVRDVIGALLRRLFSESILFEHDPEEVYFWLSSLPIGARSKGAGAPDETPLLDEQTTVINFLDDCIQLGLKMPYGYIEEVTVLSRGSITNNDYQDGGNAPSPLLATIMEQVFARVSANLLHPLDVLAIVSFVRKLLVRLSGKQGSIVPLVHFSERLASLPFDDDPTEEHAAVRRAAAREIITLKNYLLLLRDPTAITSPHGSSSSSVTDYLHRIENVPIPTSNVLCQSSALELIDCARPINAPLWREAIMRLISTISRIRRLAVGELLGYLDTGQRLLQDPPFFALLLKQTCSKIPFDWAFVQCGPEQLSETEYRNCLTSAIFDDPQPLFEARAALNVIGHRLLSQQTHSTVVSGVLLLIADIMQAGKINLPIGDFVGLKEHLFGMAPICALLTSLVISAEVTEKGIRPILNSAVDQTNISDRILVSPFSSHWAIISTSTSRFDNLAQVIFWLPFMVHEEVLSVLDQALLDFDATVGDEGIKKLLHAVFSAMERHIDADDALGLRSRLPQFMSLYSTQPDWYILESLIARAVDSASTACIDGVPHGINASSALEPLVLTSCSRWSRRLTIKSDSLDVGIFLKLPEWTPQSVSLIKNLIYASENARNVSRTFLESKASLNRPVSHLAPVIWSWLDAEDRNDIGSSRTWRKHLNKLAAGIISTSAPRHHRVTCGCAIRAIFEKLPSLRSELSLDLLACIKGMPKDTLTAEVLKLGKRLVEILPQEEDGFASNLLEHALSWVARSFAGSDALDSEAVRALASFVKCFPSIKPHLTDAVLAALIQNRLSDKKALDFTLDLTSITQLKPLLVNRHLQGIIQHADFYKHTETTAAPRDAVVRLVHSLFLKYPTNTCQPSHVLPLSPIYGGTLSTSDRRLLNIFCLFEETKKMSAASLLTRTISGTENALDALLNLDPIAVFRTCLVFPSWRKLDDLGHHLDITHPLDARLYDPIFIALLTAHVLDVQRPSSTVEWVRLFRTNAVSLLVRSLSSRNILLRNTCVCQISAVVDALENADMQEKPHVLYILHMLKDAHKESPEESTSLRLPSFTTLLLSYALRGVFYPENFIYPLTARFLLQRPELDITDVPMLYSMLYSSSDDWKRERSWILKFIADAMLSAGEEEWKVFRRRHTWDLLASLFQGSGGQDRALRNEILEILLNLTNSRRIATSLVLKSGLLSWIEMMLLVPRDDEVLSWMRVLENILDVVDPAKMESSTGGEWRAAIGRCVSSLQGNTASPSFLAGLQLKSRIVVKLSLLPGPAIPAFGVLLSQCLAGLRYLEKNLVFPEFEFSVQSPPRWRHTSYSSREEGTSEAHDLWGEAVVGLWRASMTSGGSQEAWDELTPRVLIWSMLVDGEDQSAEWARREVVRNLTTSRCV</sequence>
<organism evidence="5 6">
    <name type="scientific">Lactarius akahatsu</name>
    <dbReference type="NCBI Taxonomy" id="416441"/>
    <lineage>
        <taxon>Eukaryota</taxon>
        <taxon>Fungi</taxon>
        <taxon>Dikarya</taxon>
        <taxon>Basidiomycota</taxon>
        <taxon>Agaricomycotina</taxon>
        <taxon>Agaricomycetes</taxon>
        <taxon>Russulales</taxon>
        <taxon>Russulaceae</taxon>
        <taxon>Lactarius</taxon>
    </lineage>
</organism>
<comment type="caution">
    <text evidence="5">The sequence shown here is derived from an EMBL/GenBank/DDBJ whole genome shotgun (WGS) entry which is preliminary data.</text>
</comment>
<dbReference type="Pfam" id="PF11707">
    <property type="entry name" value="Npa1"/>
    <property type="match status" value="1"/>
</dbReference>
<evidence type="ECO:0000313" key="6">
    <source>
        <dbReference type="Proteomes" id="UP001201163"/>
    </source>
</evidence>
<proteinExistence type="predicted"/>
<keyword evidence="1" id="KW-0812">Transmembrane</keyword>
<feature type="transmembrane region" description="Helical" evidence="1">
    <location>
        <begin position="103"/>
        <end position="122"/>
    </location>
</feature>
<dbReference type="Proteomes" id="UP001201163">
    <property type="component" value="Unassembled WGS sequence"/>
</dbReference>
<evidence type="ECO:0000259" key="2">
    <source>
        <dbReference type="Pfam" id="PF11707"/>
    </source>
</evidence>
<evidence type="ECO:0000313" key="5">
    <source>
        <dbReference type="EMBL" id="KAH8999481.1"/>
    </source>
</evidence>